<feature type="transmembrane region" description="Helical" evidence="7">
    <location>
        <begin position="83"/>
        <end position="112"/>
    </location>
</feature>
<reference evidence="9 10" key="1">
    <citation type="journal article" date="2014" name="Genome Announc.">
        <title>Draft genome sequence of the pathogenic fungus Scedosporium apiospermum.</title>
        <authorList>
            <person name="Vandeputte P."/>
            <person name="Ghamrawi S."/>
            <person name="Rechenmann M."/>
            <person name="Iltis A."/>
            <person name="Giraud S."/>
            <person name="Fleury M."/>
            <person name="Thornton C."/>
            <person name="Delhaes L."/>
            <person name="Meyer W."/>
            <person name="Papon N."/>
            <person name="Bouchara J.P."/>
        </authorList>
    </citation>
    <scope>NUCLEOTIDE SEQUENCE [LARGE SCALE GENOMIC DNA]</scope>
    <source>
        <strain evidence="9 10">IHEM 14462</strain>
    </source>
</reference>
<dbReference type="GO" id="GO:0016020">
    <property type="term" value="C:membrane"/>
    <property type="evidence" value="ECO:0007669"/>
    <property type="project" value="UniProtKB-SubCell"/>
</dbReference>
<name>A0A084G873_PSEDA</name>
<dbReference type="InterPro" id="IPR043216">
    <property type="entry name" value="PAP-like"/>
</dbReference>
<keyword evidence="4 7" id="KW-1133">Transmembrane helix</keyword>
<organism evidence="9 10">
    <name type="scientific">Pseudallescheria apiosperma</name>
    <name type="common">Scedosporium apiospermum</name>
    <dbReference type="NCBI Taxonomy" id="563466"/>
    <lineage>
        <taxon>Eukaryota</taxon>
        <taxon>Fungi</taxon>
        <taxon>Dikarya</taxon>
        <taxon>Ascomycota</taxon>
        <taxon>Pezizomycotina</taxon>
        <taxon>Sordariomycetes</taxon>
        <taxon>Hypocreomycetidae</taxon>
        <taxon>Microascales</taxon>
        <taxon>Microascaceae</taxon>
        <taxon>Scedosporium</taxon>
    </lineage>
</organism>
<evidence type="ECO:0000313" key="9">
    <source>
        <dbReference type="EMBL" id="KEZ43535.1"/>
    </source>
</evidence>
<feature type="domain" description="Phosphatidic acid phosphatase type 2/haloperoxidase" evidence="8">
    <location>
        <begin position="186"/>
        <end position="335"/>
    </location>
</feature>
<feature type="transmembrane region" description="Helical" evidence="7">
    <location>
        <begin position="258"/>
        <end position="276"/>
    </location>
</feature>
<proteinExistence type="inferred from homology"/>
<dbReference type="RefSeq" id="XP_016643334.1">
    <property type="nucleotide sequence ID" value="XM_016786989.1"/>
</dbReference>
<dbReference type="GO" id="GO:0046839">
    <property type="term" value="P:phospholipid dephosphorylation"/>
    <property type="evidence" value="ECO:0007669"/>
    <property type="project" value="TreeGrafter"/>
</dbReference>
<evidence type="ECO:0000256" key="6">
    <source>
        <dbReference type="SAM" id="MobiDB-lite"/>
    </source>
</evidence>
<keyword evidence="10" id="KW-1185">Reference proteome</keyword>
<dbReference type="GO" id="GO:0008195">
    <property type="term" value="F:phosphatidate phosphatase activity"/>
    <property type="evidence" value="ECO:0007669"/>
    <property type="project" value="TreeGrafter"/>
</dbReference>
<evidence type="ECO:0000256" key="7">
    <source>
        <dbReference type="SAM" id="Phobius"/>
    </source>
</evidence>
<evidence type="ECO:0000259" key="8">
    <source>
        <dbReference type="SMART" id="SM00014"/>
    </source>
</evidence>
<keyword evidence="5 7" id="KW-0472">Membrane</keyword>
<dbReference type="Proteomes" id="UP000028545">
    <property type="component" value="Unassembled WGS sequence"/>
</dbReference>
<evidence type="ECO:0000256" key="1">
    <source>
        <dbReference type="ARBA" id="ARBA00004141"/>
    </source>
</evidence>
<dbReference type="HOGENOM" id="CLU_021458_0_0_1"/>
<feature type="compositionally biased region" description="Low complexity" evidence="6">
    <location>
        <begin position="55"/>
        <end position="71"/>
    </location>
</feature>
<dbReference type="Gene3D" id="1.20.144.10">
    <property type="entry name" value="Phosphatidic acid phosphatase type 2/haloperoxidase"/>
    <property type="match status" value="1"/>
</dbReference>
<comment type="caution">
    <text evidence="9">The sequence shown here is derived from an EMBL/GenBank/DDBJ whole genome shotgun (WGS) entry which is preliminary data.</text>
</comment>
<gene>
    <name evidence="9" type="ORF">SAPIO_CDS4443</name>
</gene>
<dbReference type="SMART" id="SM00014">
    <property type="entry name" value="acidPPc"/>
    <property type="match status" value="1"/>
</dbReference>
<sequence>MNFQQNRPPVAQDEGIIPPTNGHAEKNGAASNGAKEPPRYQRLFGPFNRRNARNATSGTGPTATATASAAPRPRRGWRRNRHVNFFVIWLKQTWFDIATILVVGLVTLALYLASPVGGRRFAITYPIPGPGSRPSTQILDPNIAYPYRSWAIDSWLAAVLSFVIPIILIALFQIRIRSLWDVTNGIMGNVYAVIIAECVHVFLKTLIGGFRPYFLEVCDPDPAQLQNGTGFGQVYYSTDICRQTDKGLLKQAMTSFPSGHAACAFSGLGFLFFYLNGKLKPWSNYRPMSWEVALTLMPLLGALLIACSVLINADHHPHDVVVGSIIGFLSALAVYRAYYAAVWDWRFNHIPLKPRELVEYDLAREENLEGVMLTKGMWKVSHGASRRTGPDIMLGGLPGVNGAPGGQAYRRGSGMANGPAMTNVNAYNTGMAGGVPDRRPVGNGNLAPLGDNIV</sequence>
<dbReference type="OrthoDB" id="10030083at2759"/>
<dbReference type="Pfam" id="PF01569">
    <property type="entry name" value="PAP2"/>
    <property type="match status" value="1"/>
</dbReference>
<dbReference type="GeneID" id="27723515"/>
<keyword evidence="3 7" id="KW-0812">Transmembrane</keyword>
<evidence type="ECO:0000256" key="2">
    <source>
        <dbReference type="ARBA" id="ARBA00008816"/>
    </source>
</evidence>
<dbReference type="KEGG" id="sapo:SAPIO_CDS4443"/>
<dbReference type="AlphaFoldDB" id="A0A084G873"/>
<dbReference type="PANTHER" id="PTHR10165">
    <property type="entry name" value="LIPID PHOSPHATE PHOSPHATASE"/>
    <property type="match status" value="1"/>
</dbReference>
<comment type="subcellular location">
    <subcellularLocation>
        <location evidence="1">Membrane</location>
        <topology evidence="1">Multi-pass membrane protein</topology>
    </subcellularLocation>
</comment>
<feature type="transmembrane region" description="Helical" evidence="7">
    <location>
        <begin position="155"/>
        <end position="174"/>
    </location>
</feature>
<evidence type="ECO:0000256" key="5">
    <source>
        <dbReference type="ARBA" id="ARBA00023136"/>
    </source>
</evidence>
<feature type="region of interest" description="Disordered" evidence="6">
    <location>
        <begin position="1"/>
        <end position="74"/>
    </location>
</feature>
<dbReference type="GO" id="GO:0006644">
    <property type="term" value="P:phospholipid metabolic process"/>
    <property type="evidence" value="ECO:0007669"/>
    <property type="project" value="InterPro"/>
</dbReference>
<comment type="similarity">
    <text evidence="2">Belongs to the PA-phosphatase related phosphoesterase family.</text>
</comment>
<dbReference type="InterPro" id="IPR036938">
    <property type="entry name" value="PAP2/HPO_sf"/>
</dbReference>
<dbReference type="VEuPathDB" id="FungiDB:SAPIO_CDS4443"/>
<feature type="transmembrane region" description="Helical" evidence="7">
    <location>
        <begin position="325"/>
        <end position="345"/>
    </location>
</feature>
<evidence type="ECO:0000256" key="3">
    <source>
        <dbReference type="ARBA" id="ARBA00022692"/>
    </source>
</evidence>
<dbReference type="CDD" id="cd03390">
    <property type="entry name" value="PAP2_containing_1_like"/>
    <property type="match status" value="1"/>
</dbReference>
<evidence type="ECO:0000313" key="10">
    <source>
        <dbReference type="Proteomes" id="UP000028545"/>
    </source>
</evidence>
<evidence type="ECO:0000256" key="4">
    <source>
        <dbReference type="ARBA" id="ARBA00022989"/>
    </source>
</evidence>
<protein>
    <recommendedName>
        <fullName evidence="8">Phosphatidic acid phosphatase type 2/haloperoxidase domain-containing protein</fullName>
    </recommendedName>
</protein>
<dbReference type="InterPro" id="IPR000326">
    <property type="entry name" value="PAP2/HPO"/>
</dbReference>
<feature type="transmembrane region" description="Helical" evidence="7">
    <location>
        <begin position="288"/>
        <end position="313"/>
    </location>
</feature>
<feature type="transmembrane region" description="Helical" evidence="7">
    <location>
        <begin position="186"/>
        <end position="207"/>
    </location>
</feature>
<dbReference type="PANTHER" id="PTHR10165:SF84">
    <property type="entry name" value="PHOSPHATIDIC ACID PHOSPHATASE BETA"/>
    <property type="match status" value="1"/>
</dbReference>
<accession>A0A084G873</accession>
<dbReference type="SUPFAM" id="SSF48317">
    <property type="entry name" value="Acid phosphatase/Vanadium-dependent haloperoxidase"/>
    <property type="match status" value="1"/>
</dbReference>
<dbReference type="EMBL" id="JOWA01000092">
    <property type="protein sequence ID" value="KEZ43535.1"/>
    <property type="molecule type" value="Genomic_DNA"/>
</dbReference>